<evidence type="ECO:0000256" key="4">
    <source>
        <dbReference type="ARBA" id="ARBA00022705"/>
    </source>
</evidence>
<dbReference type="GO" id="GO:0006281">
    <property type="term" value="P:DNA repair"/>
    <property type="evidence" value="ECO:0007669"/>
    <property type="project" value="UniProtKB-KW"/>
</dbReference>
<dbReference type="InterPro" id="IPR027417">
    <property type="entry name" value="P-loop_NTPase"/>
</dbReference>
<dbReference type="AlphaFoldDB" id="A0AAW2IAT6"/>
<dbReference type="InterPro" id="IPR047187">
    <property type="entry name" value="SF1_C_Upf1"/>
</dbReference>
<feature type="domain" description="DNA replication factor Dna2 N-terminal" evidence="21">
    <location>
        <begin position="158"/>
        <end position="352"/>
    </location>
</feature>
<dbReference type="EMBL" id="JARGDH010000001">
    <property type="protein sequence ID" value="KAL0278562.1"/>
    <property type="molecule type" value="Genomic_DNA"/>
</dbReference>
<dbReference type="GO" id="GO:0005524">
    <property type="term" value="F:ATP binding"/>
    <property type="evidence" value="ECO:0007669"/>
    <property type="project" value="UniProtKB-UniRule"/>
</dbReference>
<dbReference type="GO" id="GO:0005737">
    <property type="term" value="C:cytoplasm"/>
    <property type="evidence" value="ECO:0007669"/>
    <property type="project" value="TreeGrafter"/>
</dbReference>
<evidence type="ECO:0000259" key="23">
    <source>
        <dbReference type="Pfam" id="PF13087"/>
    </source>
</evidence>
<dbReference type="InterPro" id="IPR045055">
    <property type="entry name" value="DNA2/NAM7-like"/>
</dbReference>
<dbReference type="EC" id="3.6.4.12" evidence="19"/>
<feature type="compositionally biased region" description="Basic and acidic residues" evidence="20">
    <location>
        <begin position="35"/>
        <end position="59"/>
    </location>
</feature>
<dbReference type="GO" id="GO:0051539">
    <property type="term" value="F:4 iron, 4 sulfur cluster binding"/>
    <property type="evidence" value="ECO:0007669"/>
    <property type="project" value="UniProtKB-UniRule"/>
</dbReference>
<feature type="region of interest" description="Disordered" evidence="20">
    <location>
        <begin position="1"/>
        <end position="73"/>
    </location>
</feature>
<dbReference type="GO" id="GO:0071932">
    <property type="term" value="P:replication fork reversal"/>
    <property type="evidence" value="ECO:0007669"/>
    <property type="project" value="TreeGrafter"/>
</dbReference>
<dbReference type="GO" id="GO:0017116">
    <property type="term" value="F:single-stranded DNA helicase activity"/>
    <property type="evidence" value="ECO:0007669"/>
    <property type="project" value="UniProtKB-UniRule"/>
</dbReference>
<sequence>MKQSKISSFFVPKDGKRKRPDDEAASSASSRKMKKIAEGKTGKATREKIVGIHDKENGLKKPPPPSTVGGRTPEKVVLSPKKLQENIILESPDKFIGRNLQEDFDKLFDEPMLAEVEEYEWHSKKSQLSLSKPTCCRVVRFMLAHSPSEQIVLVRAEGTKDEAVCRLRDMWMMISLTVNEAVTVLAKSFDGQWVINAQNGYLIIRPDVMMPITSLVNGMFCLRRGVLSHLYKSVTGDKPVMLMGRVLHELLQESLKKNLDDAESVEKEAKDIVNSRTYLREFYLSGVKLEDVYKEVKLFIPKIVNFVKMYVKGDVPDVRNGFRGRIVEVTDIEQAVSSRRLGIQGRVDATVKIHKNGRKESVPMELKMGMASFSMEHKIQVMMYTLLLDELLSNVRSGLLLYLREELIQEIEPKFEDVRNFMMLRNEFVKHVSSADYHTLPEPIRSKSCLNCPHARLCFSYLKNDGLENLSANHPMKDMNFPDLQETHINYFNEWTRMLFLECSSQDVVIEDAFVNGEENITQVGDDFEHVFQVMQKEKSVQPGCMVTIFRQSLGVSHGKVISVTDSTITVLNNKKLEPKEVCKIVSTSRHFLHNYLSNLAFFLDEKYQRLRELIVDRTLPRSDSTVEKKILTEQTMRILHPLNKEQQRAVLQTVASSEYLLIKGPPGTGKTETIVALIKFLNLQKQRILITGHTNASIDHILLKLDGVEYVRFGSLAGVNRNVHPRTFVRLLEKCENIEDVQKLYECGVMASTCISLDLEALRKVSFDICVIDESSQVMQVEAIRPLLFCKKFVLIGDANQLPPVVKKPDARKMGMDVSIFERLEREETTICLSRQYRMNRVLNDLANSLTYNGLLQCGSDSVANATLNATIRSKIWVEEILSPEMDMSVVFVDTSEYFDDQTLAEPTQTNVIEASIVALLLGELLRHGVSEDDIGVIAPFVSQVNSLKRKLQGSVEVSTVDQFQGKDKKVIFFSCTRHSRDTYVDSRHVLNDHRRLTVAVTRAKVKLVLVGDMKSMTAYSPMQKLISCLKDNQIIRLKNGENDFTWDDLLKESSSQFLISR</sequence>
<evidence type="ECO:0000256" key="14">
    <source>
        <dbReference type="ARBA" id="ARBA00023125"/>
    </source>
</evidence>
<feature type="domain" description="DNA2/NAM7 helicase helicase" evidence="22">
    <location>
        <begin position="742"/>
        <end position="809"/>
    </location>
</feature>
<keyword evidence="17 19" id="KW-0511">Multifunctional enzyme</keyword>
<dbReference type="CDD" id="cd22318">
    <property type="entry name" value="DNA2_N-like"/>
    <property type="match status" value="1"/>
</dbReference>
<protein>
    <recommendedName>
        <fullName evidence="19">DNA replication ATP-dependent helicase/nuclease</fullName>
        <ecNumber evidence="19">3.1.-.-</ecNumber>
        <ecNumber evidence="19">3.6.4.12</ecNumber>
    </recommendedName>
</protein>
<evidence type="ECO:0000256" key="7">
    <source>
        <dbReference type="ARBA" id="ARBA00022741"/>
    </source>
</evidence>
<evidence type="ECO:0000256" key="3">
    <source>
        <dbReference type="ARBA" id="ARBA00022485"/>
    </source>
</evidence>
<keyword evidence="5 19" id="KW-0540">Nuclease</keyword>
<dbReference type="EMBL" id="JARGDH010000001">
    <property type="protein sequence ID" value="KAL0278561.1"/>
    <property type="molecule type" value="Genomic_DNA"/>
</dbReference>
<dbReference type="EMBL" id="JARGDH010000001">
    <property type="protein sequence ID" value="KAL0278559.1"/>
    <property type="molecule type" value="Genomic_DNA"/>
</dbReference>
<dbReference type="InterPro" id="IPR014808">
    <property type="entry name" value="DNA_replication_fac_Dna2_N"/>
</dbReference>
<evidence type="ECO:0000256" key="6">
    <source>
        <dbReference type="ARBA" id="ARBA00022723"/>
    </source>
</evidence>
<evidence type="ECO:0000256" key="18">
    <source>
        <dbReference type="ARBA" id="ARBA00047995"/>
    </source>
</evidence>
<dbReference type="InterPro" id="IPR041677">
    <property type="entry name" value="DNA2/NAM7_AAA_11"/>
</dbReference>
<keyword evidence="13 19" id="KW-0411">Iron-sulfur</keyword>
<evidence type="ECO:0000256" key="19">
    <source>
        <dbReference type="RuleBase" id="RU367041"/>
    </source>
</evidence>
<evidence type="ECO:0000259" key="21">
    <source>
        <dbReference type="Pfam" id="PF08696"/>
    </source>
</evidence>
<comment type="cofactor">
    <cofactor evidence="1">
        <name>[4Fe-4S] cluster</name>
        <dbReference type="ChEBI" id="CHEBI:49883"/>
    </cofactor>
</comment>
<evidence type="ECO:0000313" key="24">
    <source>
        <dbReference type="EMBL" id="KAL0278560.1"/>
    </source>
</evidence>
<dbReference type="PANTHER" id="PTHR10887">
    <property type="entry name" value="DNA2/NAM7 HELICASE FAMILY"/>
    <property type="match status" value="1"/>
</dbReference>
<dbReference type="GO" id="GO:0017108">
    <property type="term" value="F:5'-flap endonuclease activity"/>
    <property type="evidence" value="ECO:0007669"/>
    <property type="project" value="UniProtKB-UniRule"/>
</dbReference>
<keyword evidence="15 19" id="KW-0234">DNA repair</keyword>
<dbReference type="CDD" id="cd18808">
    <property type="entry name" value="SF1_C_Upf1"/>
    <property type="match status" value="1"/>
</dbReference>
<dbReference type="EMBL" id="JARGDH010000001">
    <property type="protein sequence ID" value="KAL0278565.1"/>
    <property type="molecule type" value="Genomic_DNA"/>
</dbReference>
<organism evidence="24">
    <name type="scientific">Menopon gallinae</name>
    <name type="common">poultry shaft louse</name>
    <dbReference type="NCBI Taxonomy" id="328185"/>
    <lineage>
        <taxon>Eukaryota</taxon>
        <taxon>Metazoa</taxon>
        <taxon>Ecdysozoa</taxon>
        <taxon>Arthropoda</taxon>
        <taxon>Hexapoda</taxon>
        <taxon>Insecta</taxon>
        <taxon>Pterygota</taxon>
        <taxon>Neoptera</taxon>
        <taxon>Paraneoptera</taxon>
        <taxon>Psocodea</taxon>
        <taxon>Troctomorpha</taxon>
        <taxon>Phthiraptera</taxon>
        <taxon>Amblycera</taxon>
        <taxon>Menoponidae</taxon>
        <taxon>Menopon</taxon>
    </lineage>
</organism>
<dbReference type="GO" id="GO:0046872">
    <property type="term" value="F:metal ion binding"/>
    <property type="evidence" value="ECO:0007669"/>
    <property type="project" value="UniProtKB-UniRule"/>
</dbReference>
<evidence type="ECO:0000256" key="15">
    <source>
        <dbReference type="ARBA" id="ARBA00023204"/>
    </source>
</evidence>
<keyword evidence="16 19" id="KW-0539">Nucleus</keyword>
<dbReference type="GO" id="GO:0003677">
    <property type="term" value="F:DNA binding"/>
    <property type="evidence" value="ECO:0007669"/>
    <property type="project" value="UniProtKB-UniRule"/>
</dbReference>
<evidence type="ECO:0000256" key="1">
    <source>
        <dbReference type="ARBA" id="ARBA00001966"/>
    </source>
</evidence>
<evidence type="ECO:0000256" key="13">
    <source>
        <dbReference type="ARBA" id="ARBA00023014"/>
    </source>
</evidence>
<dbReference type="EC" id="3.1.-.-" evidence="19"/>
<keyword evidence="19" id="KW-0158">Chromosome</keyword>
<name>A0AAW2IAT6_9NEOP</name>
<proteinExistence type="inferred from homology"/>
<keyword evidence="14 19" id="KW-0238">DNA-binding</keyword>
<keyword evidence="12 19" id="KW-0408">Iron</keyword>
<evidence type="ECO:0000256" key="9">
    <source>
        <dbReference type="ARBA" id="ARBA00022801"/>
    </source>
</evidence>
<keyword evidence="9 19" id="KW-0378">Hydrolase</keyword>
<dbReference type="InterPro" id="IPR011604">
    <property type="entry name" value="PDDEXK-like_dom_sf"/>
</dbReference>
<keyword evidence="7 19" id="KW-0547">Nucleotide-binding</keyword>
<keyword evidence="4 19" id="KW-0235">DNA replication</keyword>
<dbReference type="GO" id="GO:0005634">
    <property type="term" value="C:nucleus"/>
    <property type="evidence" value="ECO:0007669"/>
    <property type="project" value="UniProtKB-SubCell"/>
</dbReference>
<dbReference type="InterPro" id="IPR041679">
    <property type="entry name" value="DNA2/NAM7-like_C"/>
</dbReference>
<dbReference type="Gene3D" id="3.90.320.10">
    <property type="match status" value="1"/>
</dbReference>
<evidence type="ECO:0000256" key="8">
    <source>
        <dbReference type="ARBA" id="ARBA00022763"/>
    </source>
</evidence>
<comment type="catalytic activity">
    <reaction evidence="18 19">
        <text>ATP + H2O = ADP + phosphate + H(+)</text>
        <dbReference type="Rhea" id="RHEA:13065"/>
        <dbReference type="ChEBI" id="CHEBI:15377"/>
        <dbReference type="ChEBI" id="CHEBI:15378"/>
        <dbReference type="ChEBI" id="CHEBI:30616"/>
        <dbReference type="ChEBI" id="CHEBI:43474"/>
        <dbReference type="ChEBI" id="CHEBI:456216"/>
        <dbReference type="EC" id="3.6.4.12"/>
    </reaction>
</comment>
<evidence type="ECO:0000256" key="10">
    <source>
        <dbReference type="ARBA" id="ARBA00022806"/>
    </source>
</evidence>
<evidence type="ECO:0000256" key="11">
    <source>
        <dbReference type="ARBA" id="ARBA00022840"/>
    </source>
</evidence>
<comment type="function">
    <text evidence="19">Key enzyme involved in DNA replication and DNA repair. Involved in Okazaki fragments processing by cleaving long flaps that escape FEN1: flaps that are longer than 27 nucleotides are coated by replication protein A complex (RPA), leading to recruit DNA2 which cleaves the flap until it is too short to bind RPA and becomes a substrate for FEN1. Also involved in 5'-end resection of DNA during double-strand break (DSB) repair by mediating the cleavage of 5'-ssDNA.</text>
</comment>
<keyword evidence="8 19" id="KW-0227">DNA damage</keyword>
<evidence type="ECO:0000259" key="22">
    <source>
        <dbReference type="Pfam" id="PF13086"/>
    </source>
</evidence>
<dbReference type="PANTHER" id="PTHR10887:SF433">
    <property type="entry name" value="DNA REPLICATION ATP-DEPENDENT HELICASE_NUCLEASE DNA2"/>
    <property type="match status" value="1"/>
</dbReference>
<feature type="domain" description="DNA2/NAM7 helicase helicase" evidence="22">
    <location>
        <begin position="643"/>
        <end position="731"/>
    </location>
</feature>
<dbReference type="EMBL" id="JARGDH010000001">
    <property type="protein sequence ID" value="KAL0278560.1"/>
    <property type="molecule type" value="Genomic_DNA"/>
</dbReference>
<keyword evidence="3 19" id="KW-0004">4Fe-4S</keyword>
<keyword evidence="10 19" id="KW-0347">Helicase</keyword>
<dbReference type="GO" id="GO:0033567">
    <property type="term" value="P:DNA replication, Okazaki fragment processing"/>
    <property type="evidence" value="ECO:0007669"/>
    <property type="project" value="UniProtKB-UniRule"/>
</dbReference>
<evidence type="ECO:0000256" key="20">
    <source>
        <dbReference type="SAM" id="MobiDB-lite"/>
    </source>
</evidence>
<evidence type="ECO:0000256" key="17">
    <source>
        <dbReference type="ARBA" id="ARBA00023268"/>
    </source>
</evidence>
<dbReference type="GO" id="GO:0005694">
    <property type="term" value="C:chromosome"/>
    <property type="evidence" value="ECO:0007669"/>
    <property type="project" value="UniProtKB-SubCell"/>
</dbReference>
<evidence type="ECO:0000256" key="5">
    <source>
        <dbReference type="ARBA" id="ARBA00022722"/>
    </source>
</evidence>
<dbReference type="Gene3D" id="3.40.50.300">
    <property type="entry name" value="P-loop containing nucleotide triphosphate hydrolases"/>
    <property type="match status" value="2"/>
</dbReference>
<comment type="caution">
    <text evidence="24">The sequence shown here is derived from an EMBL/GenBank/DDBJ whole genome shotgun (WGS) entry which is preliminary data.</text>
</comment>
<gene>
    <name evidence="24" type="ORF">PYX00_000352</name>
</gene>
<keyword evidence="6 19" id="KW-0479">Metal-binding</keyword>
<accession>A0AAW2IAT6</accession>
<reference evidence="24" key="1">
    <citation type="journal article" date="2024" name="Gigascience">
        <title>Chromosome-level genome of the poultry shaft louse Menopon gallinae provides insight into the host-switching and adaptive evolution of parasitic lice.</title>
        <authorList>
            <person name="Xu Y."/>
            <person name="Ma L."/>
            <person name="Liu S."/>
            <person name="Liang Y."/>
            <person name="Liu Q."/>
            <person name="He Z."/>
            <person name="Tian L."/>
            <person name="Duan Y."/>
            <person name="Cai W."/>
            <person name="Li H."/>
            <person name="Song F."/>
        </authorList>
    </citation>
    <scope>NUCLEOTIDE SEQUENCE</scope>
    <source>
        <strain evidence="24">Cailab_2023a</strain>
    </source>
</reference>
<dbReference type="SUPFAM" id="SSF52540">
    <property type="entry name" value="P-loop containing nucleoside triphosphate hydrolases"/>
    <property type="match status" value="1"/>
</dbReference>
<evidence type="ECO:0000256" key="12">
    <source>
        <dbReference type="ARBA" id="ARBA00023004"/>
    </source>
</evidence>
<evidence type="ECO:0000256" key="2">
    <source>
        <dbReference type="ARBA" id="ARBA00007913"/>
    </source>
</evidence>
<dbReference type="Pfam" id="PF08696">
    <property type="entry name" value="Dna2"/>
    <property type="match status" value="1"/>
</dbReference>
<comment type="subcellular location">
    <subcellularLocation>
        <location evidence="19">Nucleus</location>
    </subcellularLocation>
    <subcellularLocation>
        <location evidence="19">Chromosome</location>
    </subcellularLocation>
</comment>
<keyword evidence="11 19" id="KW-0067">ATP-binding</keyword>
<feature type="domain" description="DNA2/NAM7 helicase-like C-terminal" evidence="23">
    <location>
        <begin position="817"/>
        <end position="1015"/>
    </location>
</feature>
<dbReference type="Pfam" id="PF13087">
    <property type="entry name" value="AAA_12"/>
    <property type="match status" value="1"/>
</dbReference>
<comment type="similarity">
    <text evidence="2 19">Belongs to the DNA2/NAM7 helicase family.</text>
</comment>
<evidence type="ECO:0000256" key="16">
    <source>
        <dbReference type="ARBA" id="ARBA00023242"/>
    </source>
</evidence>
<dbReference type="Pfam" id="PF13086">
    <property type="entry name" value="AAA_11"/>
    <property type="match status" value="2"/>
</dbReference>